<dbReference type="PANTHER" id="PTHR33446">
    <property type="entry name" value="PROTEIN TONB-RELATED"/>
    <property type="match status" value="1"/>
</dbReference>
<evidence type="ECO:0000256" key="3">
    <source>
        <dbReference type="ARBA" id="ARBA00022448"/>
    </source>
</evidence>
<evidence type="ECO:0000256" key="1">
    <source>
        <dbReference type="ARBA" id="ARBA00004383"/>
    </source>
</evidence>
<keyword evidence="4" id="KW-1003">Cell membrane</keyword>
<organism evidence="12 13">
    <name type="scientific">Shewanella cutis</name>
    <dbReference type="NCBI Taxonomy" id="2766780"/>
    <lineage>
        <taxon>Bacteria</taxon>
        <taxon>Pseudomonadati</taxon>
        <taxon>Pseudomonadota</taxon>
        <taxon>Gammaproteobacteria</taxon>
        <taxon>Alteromonadales</taxon>
        <taxon>Shewanellaceae</taxon>
        <taxon>Shewanella</taxon>
    </lineage>
</organism>
<dbReference type="Proteomes" id="UP000829384">
    <property type="component" value="Unassembled WGS sequence"/>
</dbReference>
<evidence type="ECO:0000256" key="5">
    <source>
        <dbReference type="ARBA" id="ARBA00022519"/>
    </source>
</evidence>
<evidence type="ECO:0000313" key="12">
    <source>
        <dbReference type="EMBL" id="MCG9963220.1"/>
    </source>
</evidence>
<keyword evidence="9" id="KW-0472">Membrane</keyword>
<evidence type="ECO:0000256" key="9">
    <source>
        <dbReference type="ARBA" id="ARBA00023136"/>
    </source>
</evidence>
<evidence type="ECO:0000256" key="4">
    <source>
        <dbReference type="ARBA" id="ARBA00022475"/>
    </source>
</evidence>
<feature type="chain" id="PRO_5045918936" evidence="10">
    <location>
        <begin position="26"/>
        <end position="371"/>
    </location>
</feature>
<dbReference type="Gene3D" id="3.30.1150.10">
    <property type="match status" value="1"/>
</dbReference>
<dbReference type="InterPro" id="IPR006260">
    <property type="entry name" value="TonB/TolA_C"/>
</dbReference>
<evidence type="ECO:0000256" key="2">
    <source>
        <dbReference type="ARBA" id="ARBA00006555"/>
    </source>
</evidence>
<dbReference type="Pfam" id="PF03544">
    <property type="entry name" value="TonB_C"/>
    <property type="match status" value="1"/>
</dbReference>
<evidence type="ECO:0000256" key="10">
    <source>
        <dbReference type="SAM" id="SignalP"/>
    </source>
</evidence>
<evidence type="ECO:0000259" key="11">
    <source>
        <dbReference type="PROSITE" id="PS52015"/>
    </source>
</evidence>
<keyword evidence="13" id="KW-1185">Reference proteome</keyword>
<dbReference type="NCBIfam" id="TIGR01352">
    <property type="entry name" value="tonB_Cterm"/>
    <property type="match status" value="1"/>
</dbReference>
<dbReference type="RefSeq" id="WP_240129941.1">
    <property type="nucleotide sequence ID" value="NZ_JACSDI010000001.1"/>
</dbReference>
<keyword evidence="6" id="KW-0812">Transmembrane</keyword>
<sequence length="371" mass="41561">MLYGKILPLASLLALTLSTSLPLNASENSFSQAYSDYQAALKQGDNAQIEASAKRAFELGEAKYAKDSVDLANLAMNWAGAIEKQVAPYPFEEKNLPKTAKANELYQLALSNYKKHYGEHAAELIDPLLGAAETAPKLAVAKGLFEDAIEIAEKTANKKLLANIKMAAFARLSNTELYTAKVRDYAFEAYETYKEILPENALDRVKATYVVGAVEYAEKHDDNAIPLLLEVVKQFDALNFSHPYALSAHAYLVELYERQGKRDESTAHCIAIGKMRPWADTQEQQPLFRTEPKYPKSYLIQRKSGYVTLNFTVDEMGFVKNPEVLESKGGVLFEKSTLKMIEEWRYAPKFEHGKPVAAQTTVRIDYFTDKS</sequence>
<keyword evidence="7" id="KW-0653">Protein transport</keyword>
<keyword evidence="3" id="KW-0813">Transport</keyword>
<evidence type="ECO:0000313" key="13">
    <source>
        <dbReference type="Proteomes" id="UP000829384"/>
    </source>
</evidence>
<dbReference type="PANTHER" id="PTHR33446:SF14">
    <property type="entry name" value="PROTEIN TONB"/>
    <property type="match status" value="1"/>
</dbReference>
<dbReference type="InterPro" id="IPR037682">
    <property type="entry name" value="TonB_C"/>
</dbReference>
<dbReference type="SUPFAM" id="SSF74653">
    <property type="entry name" value="TolA/TonB C-terminal domain"/>
    <property type="match status" value="1"/>
</dbReference>
<reference evidence="12 13" key="1">
    <citation type="submission" date="2020-08" db="EMBL/GenBank/DDBJ databases">
        <title>Whole genome sequence of Shewanella sp strain PS-2.</title>
        <authorList>
            <person name="Das S.K."/>
        </authorList>
    </citation>
    <scope>NUCLEOTIDE SEQUENCE [LARGE SCALE GENOMIC DNA]</scope>
    <source>
        <strain evidence="12 13">PS-2</strain>
    </source>
</reference>
<dbReference type="EMBL" id="JACSDI010000001">
    <property type="protein sequence ID" value="MCG9963220.1"/>
    <property type="molecule type" value="Genomic_DNA"/>
</dbReference>
<evidence type="ECO:0000256" key="8">
    <source>
        <dbReference type="ARBA" id="ARBA00022989"/>
    </source>
</evidence>
<keyword evidence="5" id="KW-0997">Cell inner membrane</keyword>
<accession>A0ABS9QS91</accession>
<comment type="similarity">
    <text evidence="2">Belongs to the TonB family.</text>
</comment>
<dbReference type="PROSITE" id="PS52015">
    <property type="entry name" value="TONB_CTD"/>
    <property type="match status" value="1"/>
</dbReference>
<dbReference type="InterPro" id="IPR011990">
    <property type="entry name" value="TPR-like_helical_dom_sf"/>
</dbReference>
<proteinExistence type="inferred from homology"/>
<comment type="caution">
    <text evidence="12">The sequence shown here is derived from an EMBL/GenBank/DDBJ whole genome shotgun (WGS) entry which is preliminary data.</text>
</comment>
<keyword evidence="8" id="KW-1133">Transmembrane helix</keyword>
<keyword evidence="10" id="KW-0732">Signal</keyword>
<gene>
    <name evidence="12" type="ORF">H9J30_04660</name>
</gene>
<comment type="subcellular location">
    <subcellularLocation>
        <location evidence="1">Cell inner membrane</location>
        <topology evidence="1">Single-pass membrane protein</topology>
        <orientation evidence="1">Periplasmic side</orientation>
    </subcellularLocation>
</comment>
<name>A0ABS9QS91_9GAMM</name>
<feature type="signal peptide" evidence="10">
    <location>
        <begin position="1"/>
        <end position="25"/>
    </location>
</feature>
<dbReference type="InterPro" id="IPR051045">
    <property type="entry name" value="TonB-dependent_transducer"/>
</dbReference>
<evidence type="ECO:0000256" key="7">
    <source>
        <dbReference type="ARBA" id="ARBA00022927"/>
    </source>
</evidence>
<evidence type="ECO:0000256" key="6">
    <source>
        <dbReference type="ARBA" id="ARBA00022692"/>
    </source>
</evidence>
<dbReference type="Gene3D" id="1.25.40.10">
    <property type="entry name" value="Tetratricopeptide repeat domain"/>
    <property type="match status" value="1"/>
</dbReference>
<feature type="domain" description="TonB C-terminal" evidence="11">
    <location>
        <begin position="279"/>
        <end position="371"/>
    </location>
</feature>
<protein>
    <submittedName>
        <fullName evidence="12">Energy transducer TonB</fullName>
    </submittedName>
</protein>